<reference evidence="1" key="1">
    <citation type="submission" date="2020-05" db="EMBL/GenBank/DDBJ databases">
        <authorList>
            <person name="Chiriac C."/>
            <person name="Salcher M."/>
            <person name="Ghai R."/>
            <person name="Kavagutti S V."/>
        </authorList>
    </citation>
    <scope>NUCLEOTIDE SEQUENCE</scope>
</reference>
<accession>A0A6J7X0M8</accession>
<sequence length="313" mass="36665">MMETIYVSTATMDDSETERSILGLFEKAKHPERIYVGMPCTSDSKSFYKQLLKAFKGKNVKMVYNKLDNKDLTRYGTGFARHQALSLYDGQDYVLQCDSHTNFEQDWDEFLINTFKEAKAELNHDKIVLTAYLGVYRYNSDGVEIMSASTRYPYYTTGFFNNIFAKWKDVPLSEGLSHTEKFYPCVKFNGNFAFGDKEFAKNPGTYKEAFFYDEEIIQGINLINNGFYMVYPNMSLPLTHFYSDFENQYGGGRKYFTEYLSEKNNILLHSVAQNRYLKLISDKEYVKKYEDYAKINLSLGLYKDNDYIPEKYY</sequence>
<keyword evidence="1" id="KW-0808">Transferase</keyword>
<dbReference type="EMBL" id="LR798295">
    <property type="protein sequence ID" value="CAB5221894.1"/>
    <property type="molecule type" value="Genomic_DNA"/>
</dbReference>
<protein>
    <submittedName>
        <fullName evidence="1">Glycosyltransferase, GlcNAc</fullName>
    </submittedName>
</protein>
<organism evidence="1">
    <name type="scientific">uncultured Caudovirales phage</name>
    <dbReference type="NCBI Taxonomy" id="2100421"/>
    <lineage>
        <taxon>Viruses</taxon>
        <taxon>Duplodnaviria</taxon>
        <taxon>Heunggongvirae</taxon>
        <taxon>Uroviricota</taxon>
        <taxon>Caudoviricetes</taxon>
        <taxon>Peduoviridae</taxon>
        <taxon>Maltschvirus</taxon>
        <taxon>Maltschvirus maltsch</taxon>
    </lineage>
</organism>
<proteinExistence type="predicted"/>
<dbReference type="Pfam" id="PF11397">
    <property type="entry name" value="GlcNAc"/>
    <property type="match status" value="1"/>
</dbReference>
<evidence type="ECO:0000313" key="1">
    <source>
        <dbReference type="EMBL" id="CAB5221894.1"/>
    </source>
</evidence>
<name>A0A6J7X0M8_9CAUD</name>
<dbReference type="InterPro" id="IPR021067">
    <property type="entry name" value="Glycosyltransferase"/>
</dbReference>
<gene>
    <name evidence="1" type="ORF">UFOVP359_122</name>
</gene>
<dbReference type="Gene3D" id="3.90.550.10">
    <property type="entry name" value="Spore Coat Polysaccharide Biosynthesis Protein SpsA, Chain A"/>
    <property type="match status" value="1"/>
</dbReference>
<dbReference type="SUPFAM" id="SSF53448">
    <property type="entry name" value="Nucleotide-diphospho-sugar transferases"/>
    <property type="match status" value="1"/>
</dbReference>
<dbReference type="GO" id="GO:0016740">
    <property type="term" value="F:transferase activity"/>
    <property type="evidence" value="ECO:0007669"/>
    <property type="project" value="UniProtKB-KW"/>
</dbReference>
<dbReference type="PANTHER" id="PTHR34496:SF10">
    <property type="entry name" value="GLCNAC TRANSFERASE"/>
    <property type="match status" value="1"/>
</dbReference>
<dbReference type="PANTHER" id="PTHR34496">
    <property type="entry name" value="GLCNAC TRANSFERASE-RELATED"/>
    <property type="match status" value="1"/>
</dbReference>
<dbReference type="InterPro" id="IPR029044">
    <property type="entry name" value="Nucleotide-diphossugar_trans"/>
</dbReference>